<dbReference type="InterPro" id="IPR034660">
    <property type="entry name" value="DinB/YfiT-like"/>
</dbReference>
<evidence type="ECO:0000313" key="3">
    <source>
        <dbReference type="Proteomes" id="UP000679307"/>
    </source>
</evidence>
<sequence>MDVHARTAAGRRRLADFFDGLDAAQLETSSLCDPWTVREVLGHLVMPLTGGAGGFAVQLVRARGSLDRASAAVAAELARRPVQELTGLLRDRAETRVRAPGVGPRGQLADGCVHLRDCARPLGLPDDADLDDWRLLLDWLPSGVPGLVPRRRARGLRLVAEDQDWSWGAGPAVSGTSEALAMAMTGRLAALEDLTGPGTDVLRARLTGPS</sequence>
<reference evidence="2 3" key="1">
    <citation type="submission" date="2021-05" db="EMBL/GenBank/DDBJ databases">
        <title>Complete genome of Nocardioides aquaticus KCTC 9944T isolated from meromictic and hypersaline Ekho Lake, Antarctica.</title>
        <authorList>
            <person name="Hwang K."/>
            <person name="Kim K.M."/>
            <person name="Choe H."/>
        </authorList>
    </citation>
    <scope>NUCLEOTIDE SEQUENCE [LARGE SCALE GENOMIC DNA]</scope>
    <source>
        <strain evidence="2 3">KCTC 9944</strain>
    </source>
</reference>
<keyword evidence="3" id="KW-1185">Reference proteome</keyword>
<feature type="domain" description="Mycothiol-dependent maleylpyruvate isomerase metal-binding" evidence="1">
    <location>
        <begin position="8"/>
        <end position="106"/>
    </location>
</feature>
<dbReference type="Gene3D" id="1.20.120.450">
    <property type="entry name" value="dinb family like domain"/>
    <property type="match status" value="1"/>
</dbReference>
<dbReference type="NCBIfam" id="TIGR03083">
    <property type="entry name" value="maleylpyruvate isomerase family mycothiol-dependent enzyme"/>
    <property type="match status" value="1"/>
</dbReference>
<protein>
    <recommendedName>
        <fullName evidence="1">Mycothiol-dependent maleylpyruvate isomerase metal-binding domain-containing protein</fullName>
    </recommendedName>
</protein>
<gene>
    <name evidence="2" type="ORF">ENKNEFLB_01374</name>
</gene>
<dbReference type="EMBL" id="CP075371">
    <property type="protein sequence ID" value="QVT78994.1"/>
    <property type="molecule type" value="Genomic_DNA"/>
</dbReference>
<dbReference type="Pfam" id="PF11716">
    <property type="entry name" value="MDMPI_N"/>
    <property type="match status" value="1"/>
</dbReference>
<evidence type="ECO:0000259" key="1">
    <source>
        <dbReference type="Pfam" id="PF11716"/>
    </source>
</evidence>
<name>A0ABX8EFE5_9ACTN</name>
<dbReference type="Proteomes" id="UP000679307">
    <property type="component" value="Chromosome"/>
</dbReference>
<proteinExistence type="predicted"/>
<dbReference type="RefSeq" id="WP_214058502.1">
    <property type="nucleotide sequence ID" value="NZ_BAAAHS010000019.1"/>
</dbReference>
<dbReference type="InterPro" id="IPR017517">
    <property type="entry name" value="Maleyloyr_isom"/>
</dbReference>
<evidence type="ECO:0000313" key="2">
    <source>
        <dbReference type="EMBL" id="QVT78994.1"/>
    </source>
</evidence>
<accession>A0ABX8EFE5</accession>
<organism evidence="2 3">
    <name type="scientific">Nocardioides aquaticus</name>
    <dbReference type="NCBI Taxonomy" id="160826"/>
    <lineage>
        <taxon>Bacteria</taxon>
        <taxon>Bacillati</taxon>
        <taxon>Actinomycetota</taxon>
        <taxon>Actinomycetes</taxon>
        <taxon>Propionibacteriales</taxon>
        <taxon>Nocardioidaceae</taxon>
        <taxon>Nocardioides</taxon>
    </lineage>
</organism>
<dbReference type="SUPFAM" id="SSF109854">
    <property type="entry name" value="DinB/YfiT-like putative metalloenzymes"/>
    <property type="match status" value="1"/>
</dbReference>
<dbReference type="InterPro" id="IPR024344">
    <property type="entry name" value="MDMPI_metal-binding"/>
</dbReference>